<accession>A0A2W4Y0M1</accession>
<reference evidence="5 6" key="2">
    <citation type="submission" date="2018-06" db="EMBL/GenBank/DDBJ databases">
        <title>Metagenomic assembly of (sub)arctic Cyanobacteria and their associated microbiome from non-axenic cultures.</title>
        <authorList>
            <person name="Baurain D."/>
        </authorList>
    </citation>
    <scope>NUCLEOTIDE SEQUENCE [LARGE SCALE GENOMIC DNA]</scope>
    <source>
        <strain evidence="5">ULC066bin1</strain>
    </source>
</reference>
<dbReference type="PANTHER" id="PTHR43308">
    <property type="entry name" value="OUTER MEMBRANE PROTEIN ALPHA-RELATED"/>
    <property type="match status" value="1"/>
</dbReference>
<dbReference type="InterPro" id="IPR051465">
    <property type="entry name" value="Cell_Envelope_Struct_Comp"/>
</dbReference>
<dbReference type="EMBL" id="QBML01000035">
    <property type="protein sequence ID" value="PZO36998.1"/>
    <property type="molecule type" value="Genomic_DNA"/>
</dbReference>
<dbReference type="NCBIfam" id="NF033921">
    <property type="entry name" value="por_somb"/>
    <property type="match status" value="1"/>
</dbReference>
<feature type="domain" description="SEA" evidence="3">
    <location>
        <begin position="499"/>
        <end position="538"/>
    </location>
</feature>
<evidence type="ECO:0000259" key="4">
    <source>
        <dbReference type="PROSITE" id="PS51272"/>
    </source>
</evidence>
<proteinExistence type="inferred from homology"/>
<evidence type="ECO:0000259" key="3">
    <source>
        <dbReference type="PROSITE" id="PS50024"/>
    </source>
</evidence>
<organism evidence="5 6">
    <name type="scientific">Pseudanabaena frigida</name>
    <dbReference type="NCBI Taxonomy" id="945775"/>
    <lineage>
        <taxon>Bacteria</taxon>
        <taxon>Bacillati</taxon>
        <taxon>Cyanobacteriota</taxon>
        <taxon>Cyanophyceae</taxon>
        <taxon>Pseudanabaenales</taxon>
        <taxon>Pseudanabaenaceae</taxon>
        <taxon>Pseudanabaena</taxon>
    </lineage>
</organism>
<dbReference type="PROSITE" id="PS50024">
    <property type="entry name" value="SEA"/>
    <property type="match status" value="1"/>
</dbReference>
<keyword evidence="2" id="KW-0732">Signal</keyword>
<dbReference type="Proteomes" id="UP000249467">
    <property type="component" value="Unassembled WGS sequence"/>
</dbReference>
<dbReference type="Pfam" id="PF04966">
    <property type="entry name" value="OprB"/>
    <property type="match status" value="1"/>
</dbReference>
<dbReference type="PANTHER" id="PTHR43308:SF1">
    <property type="entry name" value="OUTER MEMBRANE PROTEIN ALPHA"/>
    <property type="match status" value="1"/>
</dbReference>
<comment type="caution">
    <text evidence="5">The sequence shown here is derived from an EMBL/GenBank/DDBJ whole genome shotgun (WGS) entry which is preliminary data.</text>
</comment>
<feature type="chain" id="PRO_5015800370" evidence="2">
    <location>
        <begin position="23"/>
        <end position="538"/>
    </location>
</feature>
<dbReference type="GO" id="GO:0016020">
    <property type="term" value="C:membrane"/>
    <property type="evidence" value="ECO:0007669"/>
    <property type="project" value="InterPro"/>
</dbReference>
<dbReference type="InterPro" id="IPR000082">
    <property type="entry name" value="SEA_dom"/>
</dbReference>
<dbReference type="AlphaFoldDB" id="A0A2W4Y0M1"/>
<dbReference type="Gene3D" id="2.40.160.180">
    <property type="entry name" value="Carbohydrate-selective porin OprB"/>
    <property type="match status" value="1"/>
</dbReference>
<dbReference type="PROSITE" id="PS51272">
    <property type="entry name" value="SLH"/>
    <property type="match status" value="1"/>
</dbReference>
<dbReference type="Pfam" id="PF00395">
    <property type="entry name" value="SLH"/>
    <property type="match status" value="1"/>
</dbReference>
<dbReference type="InterPro" id="IPR001119">
    <property type="entry name" value="SLH_dom"/>
</dbReference>
<dbReference type="InterPro" id="IPR047684">
    <property type="entry name" value="Por_som-like"/>
</dbReference>
<dbReference type="GO" id="GO:0015288">
    <property type="term" value="F:porin activity"/>
    <property type="evidence" value="ECO:0007669"/>
    <property type="project" value="InterPro"/>
</dbReference>
<sequence length="538" mass="56683">MKKVSLNLAGSLSLLGVIGAVAASPSFAETTGVSQMSQAMSNDPVAQNVTSVSQLSDVKPTDWAFTALQSLVERYGCIAGYPDRTFRGKQATSRYEFAAGLNACLDKINEIISAGLADKVSKEDLATLQKLQEEFAAELATLRGRVDALDAKVAKLEAQQFSTTTKLSGEAIMSVQGASGNSGTPSSSNIFVSSRVRLDLNTSFTGSDLLKTRLEVGNGTTNIPGTFGAGFTNGTAGVTSNIGFQTYGQDYAGLTGGSNFVLAKLRYDFNVGDARISIGPVMHAYDHIDTNSYANNEAVDFASTFFINNPLMVLINGQTGGAGAAFDWNLGKSAFTIRGLYLAGNASSPTRLAATNTNAGLFGDAYQATAELEFAPKNASGDKPFAIKFQYTNGAVNNANINAGGVNVEWKFAKSLAIFGRYGFGTIDNRGVTPGSYTSTLFTGGATATAGNLSPQTWMAGIAFPDLFKEGAMAAIAVGQPFIDRFVGNATQTNLELFYNFPVTSNIRITPDVQFVFNPNNTSGSTIFVGTLRTVFSF</sequence>
<protein>
    <submittedName>
        <fullName evidence="5">Porin</fullName>
    </submittedName>
</protein>
<evidence type="ECO:0000256" key="2">
    <source>
        <dbReference type="RuleBase" id="RU363072"/>
    </source>
</evidence>
<dbReference type="InterPro" id="IPR038673">
    <property type="entry name" value="OprB_sf"/>
</dbReference>
<dbReference type="GO" id="GO:0008643">
    <property type="term" value="P:carbohydrate transport"/>
    <property type="evidence" value="ECO:0007669"/>
    <property type="project" value="InterPro"/>
</dbReference>
<reference evidence="5 6" key="1">
    <citation type="submission" date="2018-04" db="EMBL/GenBank/DDBJ databases">
        <authorList>
            <person name="Go L.Y."/>
            <person name="Mitchell J.A."/>
        </authorList>
    </citation>
    <scope>NUCLEOTIDE SEQUENCE [LARGE SCALE GENOMIC DNA]</scope>
    <source>
        <strain evidence="5">ULC066bin1</strain>
    </source>
</reference>
<name>A0A2W4Y0M1_9CYAN</name>
<comment type="similarity">
    <text evidence="1 2">Belongs to the OprB family.</text>
</comment>
<feature type="domain" description="SLH" evidence="4">
    <location>
        <begin position="51"/>
        <end position="115"/>
    </location>
</feature>
<gene>
    <name evidence="5" type="ORF">DCF19_19910</name>
</gene>
<feature type="signal peptide" evidence="2">
    <location>
        <begin position="1"/>
        <end position="22"/>
    </location>
</feature>
<evidence type="ECO:0000313" key="6">
    <source>
        <dbReference type="Proteomes" id="UP000249467"/>
    </source>
</evidence>
<dbReference type="InterPro" id="IPR007049">
    <property type="entry name" value="Carb-sel_porin_OprB"/>
</dbReference>
<evidence type="ECO:0000313" key="5">
    <source>
        <dbReference type="EMBL" id="PZO36998.1"/>
    </source>
</evidence>
<evidence type="ECO:0000256" key="1">
    <source>
        <dbReference type="ARBA" id="ARBA00008769"/>
    </source>
</evidence>